<evidence type="ECO:0000313" key="8">
    <source>
        <dbReference type="EMBL" id="MFC6870177.1"/>
    </source>
</evidence>
<proteinExistence type="inferred from homology"/>
<evidence type="ECO:0000256" key="5">
    <source>
        <dbReference type="ARBA" id="ARBA00034078"/>
    </source>
</evidence>
<dbReference type="RefSeq" id="WP_390221099.1">
    <property type="nucleotide sequence ID" value="NZ_JBHSXX010000001.1"/>
</dbReference>
<comment type="cofactor">
    <cofactor evidence="5">
        <name>[2Fe-2S] cluster</name>
        <dbReference type="ChEBI" id="CHEBI:190135"/>
    </cofactor>
</comment>
<dbReference type="Gene3D" id="2.102.10.10">
    <property type="entry name" value="Rieske [2Fe-2S] iron-sulphur domain"/>
    <property type="match status" value="1"/>
</dbReference>
<dbReference type="PROSITE" id="PS51296">
    <property type="entry name" value="RIESKE"/>
    <property type="match status" value="1"/>
</dbReference>
<name>A0ABW2C4E6_9PSEU</name>
<dbReference type="PANTHER" id="PTHR21496">
    <property type="entry name" value="FERREDOXIN-RELATED"/>
    <property type="match status" value="1"/>
</dbReference>
<sequence length="130" mass="14105">MMRPCSKWSAIRSTSAMGDHISLKSQWVPVCPVDELGVGDQTTIELASGEQCLVINSDGELFAVSALCTHRALSLAGGIVQRGVIVCPWHRARFNLATGQGSRPASGPIKTYEVAEIDDYICVRERENES</sequence>
<comment type="similarity">
    <text evidence="6">Belongs to the bacterial ring-hydroxylating dioxygenase ferredoxin component family.</text>
</comment>
<evidence type="ECO:0000313" key="9">
    <source>
        <dbReference type="Proteomes" id="UP001596337"/>
    </source>
</evidence>
<dbReference type="SUPFAM" id="SSF50022">
    <property type="entry name" value="ISP domain"/>
    <property type="match status" value="1"/>
</dbReference>
<dbReference type="InterPro" id="IPR036922">
    <property type="entry name" value="Rieske_2Fe-2S_sf"/>
</dbReference>
<keyword evidence="9" id="KW-1185">Reference proteome</keyword>
<dbReference type="PANTHER" id="PTHR21496:SF0">
    <property type="entry name" value="RIESKE DOMAIN-CONTAINING PROTEIN"/>
    <property type="match status" value="1"/>
</dbReference>
<keyword evidence="3" id="KW-0408">Iron</keyword>
<keyword evidence="4" id="KW-0411">Iron-sulfur</keyword>
<dbReference type="InterPro" id="IPR017941">
    <property type="entry name" value="Rieske_2Fe-2S"/>
</dbReference>
<reference evidence="9" key="1">
    <citation type="journal article" date="2019" name="Int. J. Syst. Evol. Microbiol.">
        <title>The Global Catalogue of Microorganisms (GCM) 10K type strain sequencing project: providing services to taxonomists for standard genome sequencing and annotation.</title>
        <authorList>
            <consortium name="The Broad Institute Genomics Platform"/>
            <consortium name="The Broad Institute Genome Sequencing Center for Infectious Disease"/>
            <person name="Wu L."/>
            <person name="Ma J."/>
        </authorList>
    </citation>
    <scope>NUCLEOTIDE SEQUENCE [LARGE SCALE GENOMIC DNA]</scope>
    <source>
        <strain evidence="9">KCTC 32255</strain>
    </source>
</reference>
<dbReference type="Pfam" id="PF00355">
    <property type="entry name" value="Rieske"/>
    <property type="match status" value="1"/>
</dbReference>
<protein>
    <submittedName>
        <fullName evidence="8">Rieske (2Fe-2S) protein</fullName>
    </submittedName>
</protein>
<evidence type="ECO:0000256" key="3">
    <source>
        <dbReference type="ARBA" id="ARBA00023004"/>
    </source>
</evidence>
<dbReference type="EMBL" id="JBHSXX010000001">
    <property type="protein sequence ID" value="MFC6870177.1"/>
    <property type="molecule type" value="Genomic_DNA"/>
</dbReference>
<feature type="domain" description="Rieske" evidence="7">
    <location>
        <begin position="27"/>
        <end position="123"/>
    </location>
</feature>
<evidence type="ECO:0000256" key="2">
    <source>
        <dbReference type="ARBA" id="ARBA00022723"/>
    </source>
</evidence>
<evidence type="ECO:0000259" key="7">
    <source>
        <dbReference type="PROSITE" id="PS51296"/>
    </source>
</evidence>
<accession>A0ABW2C4E6</accession>
<organism evidence="8 9">
    <name type="scientific">Haloechinothrix salitolerans</name>
    <dbReference type="NCBI Taxonomy" id="926830"/>
    <lineage>
        <taxon>Bacteria</taxon>
        <taxon>Bacillati</taxon>
        <taxon>Actinomycetota</taxon>
        <taxon>Actinomycetes</taxon>
        <taxon>Pseudonocardiales</taxon>
        <taxon>Pseudonocardiaceae</taxon>
        <taxon>Haloechinothrix</taxon>
    </lineage>
</organism>
<evidence type="ECO:0000256" key="1">
    <source>
        <dbReference type="ARBA" id="ARBA00022714"/>
    </source>
</evidence>
<keyword evidence="2" id="KW-0479">Metal-binding</keyword>
<evidence type="ECO:0000256" key="4">
    <source>
        <dbReference type="ARBA" id="ARBA00023014"/>
    </source>
</evidence>
<keyword evidence="1" id="KW-0001">2Fe-2S</keyword>
<gene>
    <name evidence="8" type="ORF">ACFQGD_23850</name>
</gene>
<comment type="caution">
    <text evidence="8">The sequence shown here is derived from an EMBL/GenBank/DDBJ whole genome shotgun (WGS) entry which is preliminary data.</text>
</comment>
<evidence type="ECO:0000256" key="6">
    <source>
        <dbReference type="ARBA" id="ARBA00038001"/>
    </source>
</evidence>
<dbReference type="Proteomes" id="UP001596337">
    <property type="component" value="Unassembled WGS sequence"/>
</dbReference>